<feature type="compositionally biased region" description="Low complexity" evidence="1">
    <location>
        <begin position="160"/>
        <end position="176"/>
    </location>
</feature>
<feature type="compositionally biased region" description="Basic and acidic residues" evidence="1">
    <location>
        <begin position="149"/>
        <end position="159"/>
    </location>
</feature>
<sequence>MSALARLADELRAERSLLADALVAPPADEPHTTRAAAGSRARRAPEEYALVLAAVREGYLLHYGEGRVVQPDDPDLALLGGDRLYALGLARLAALGDLDAVAELADLISLCAQAHADAADGRTDAAELADAAWASAAAAIGDGSTDAHARAKERARAGEVDAAAALRDAAGVPDRP</sequence>
<reference evidence="3" key="2">
    <citation type="submission" date="2010-01" db="EMBL/GenBank/DDBJ databases">
        <title>The complete genome of Conexibacter woesei DSM 14684.</title>
        <authorList>
            <consortium name="US DOE Joint Genome Institute (JGI-PGF)"/>
            <person name="Lucas S."/>
            <person name="Copeland A."/>
            <person name="Lapidus A."/>
            <person name="Glavina del Rio T."/>
            <person name="Dalin E."/>
            <person name="Tice H."/>
            <person name="Bruce D."/>
            <person name="Goodwin L."/>
            <person name="Pitluck S."/>
            <person name="Kyrpides N."/>
            <person name="Mavromatis K."/>
            <person name="Ivanova N."/>
            <person name="Mikhailova N."/>
            <person name="Chertkov O."/>
            <person name="Brettin T."/>
            <person name="Detter J.C."/>
            <person name="Han C."/>
            <person name="Larimer F."/>
            <person name="Land M."/>
            <person name="Hauser L."/>
            <person name="Markowitz V."/>
            <person name="Cheng J.-F."/>
            <person name="Hugenholtz P."/>
            <person name="Woyke T."/>
            <person name="Wu D."/>
            <person name="Pukall R."/>
            <person name="Steenblock K."/>
            <person name="Schneider S."/>
            <person name="Klenk H.-P."/>
            <person name="Eisen J.A."/>
        </authorList>
    </citation>
    <scope>NUCLEOTIDE SEQUENCE [LARGE SCALE GENOMIC DNA]</scope>
    <source>
        <strain evidence="3">DSM 14684 / CIP 108061 / JCM 11494 / NBRC 100937 / ID131577</strain>
    </source>
</reference>
<evidence type="ECO:0000313" key="3">
    <source>
        <dbReference type="Proteomes" id="UP000008229"/>
    </source>
</evidence>
<gene>
    <name evidence="2" type="ordered locus">Cwoe_5929</name>
</gene>
<dbReference type="AlphaFoldDB" id="D3F3V4"/>
<protein>
    <submittedName>
        <fullName evidence="2">Uncharacterized protein</fullName>
    </submittedName>
</protein>
<dbReference type="Proteomes" id="UP000008229">
    <property type="component" value="Chromosome"/>
</dbReference>
<dbReference type="RefSeq" id="WP_012937380.1">
    <property type="nucleotide sequence ID" value="NC_013739.1"/>
</dbReference>
<evidence type="ECO:0000256" key="1">
    <source>
        <dbReference type="SAM" id="MobiDB-lite"/>
    </source>
</evidence>
<dbReference type="KEGG" id="cwo:Cwoe_5929"/>
<dbReference type="EMBL" id="CP001854">
    <property type="protein sequence ID" value="ADB54329.1"/>
    <property type="molecule type" value="Genomic_DNA"/>
</dbReference>
<keyword evidence="3" id="KW-1185">Reference proteome</keyword>
<dbReference type="eggNOG" id="ENOG5031NFU">
    <property type="taxonomic scope" value="Bacteria"/>
</dbReference>
<dbReference type="HOGENOM" id="CLU_1522664_0_0_11"/>
<accession>D3F3V4</accession>
<name>D3F3V4_CONWI</name>
<organism evidence="2 3">
    <name type="scientific">Conexibacter woesei (strain DSM 14684 / CCUG 47730 / CIP 108061 / JCM 11494 / NBRC 100937 / ID131577)</name>
    <dbReference type="NCBI Taxonomy" id="469383"/>
    <lineage>
        <taxon>Bacteria</taxon>
        <taxon>Bacillati</taxon>
        <taxon>Actinomycetota</taxon>
        <taxon>Thermoleophilia</taxon>
        <taxon>Solirubrobacterales</taxon>
        <taxon>Conexibacteraceae</taxon>
        <taxon>Conexibacter</taxon>
    </lineage>
</organism>
<dbReference type="STRING" id="469383.Cwoe_5929"/>
<reference evidence="2 3" key="1">
    <citation type="journal article" date="2010" name="Stand. Genomic Sci.">
        <title>Complete genome sequence of Conexibacter woesei type strain (ID131577).</title>
        <authorList>
            <person name="Pukall R."/>
            <person name="Lapidus A."/>
            <person name="Glavina Del Rio T."/>
            <person name="Copeland A."/>
            <person name="Tice H."/>
            <person name="Cheng J.-F."/>
            <person name="Lucas S."/>
            <person name="Chen F."/>
            <person name="Nolan M."/>
            <person name="Bruce D."/>
            <person name="Goodwin L."/>
            <person name="Pitluck S."/>
            <person name="Mavromatis K."/>
            <person name="Ivanova N."/>
            <person name="Ovchinnikova G."/>
            <person name="Pati A."/>
            <person name="Chen A."/>
            <person name="Palaniappan K."/>
            <person name="Land M."/>
            <person name="Hauser L."/>
            <person name="Chang Y.-J."/>
            <person name="Jeffries C.D."/>
            <person name="Chain P."/>
            <person name="Meincke L."/>
            <person name="Sims D."/>
            <person name="Brettin T."/>
            <person name="Detter J.C."/>
            <person name="Rohde M."/>
            <person name="Goeker M."/>
            <person name="Bristow J."/>
            <person name="Eisen J.A."/>
            <person name="Markowitz V."/>
            <person name="Kyrpides N.C."/>
            <person name="Klenk H.-P."/>
            <person name="Hugenholtz P."/>
        </authorList>
    </citation>
    <scope>NUCLEOTIDE SEQUENCE [LARGE SCALE GENOMIC DNA]</scope>
    <source>
        <strain evidence="3">DSM 14684 / CIP 108061 / JCM 11494 / NBRC 100937 / ID131577</strain>
    </source>
</reference>
<feature type="region of interest" description="Disordered" evidence="1">
    <location>
        <begin position="149"/>
        <end position="176"/>
    </location>
</feature>
<evidence type="ECO:0000313" key="2">
    <source>
        <dbReference type="EMBL" id="ADB54329.1"/>
    </source>
</evidence>
<proteinExistence type="predicted"/>